<dbReference type="Proteomes" id="UP000295525">
    <property type="component" value="Unassembled WGS sequence"/>
</dbReference>
<evidence type="ECO:0000313" key="2">
    <source>
        <dbReference type="Proteomes" id="UP000295525"/>
    </source>
</evidence>
<accession>A0A4R3LWP9</accession>
<gene>
    <name evidence="1" type="ORF">EDC26_11662</name>
</gene>
<reference evidence="1 2" key="1">
    <citation type="submission" date="2019-03" db="EMBL/GenBank/DDBJ databases">
        <title>Genomic Encyclopedia of Type Strains, Phase IV (KMG-IV): sequencing the most valuable type-strain genomes for metagenomic binning, comparative biology and taxonomic classification.</title>
        <authorList>
            <person name="Goeker M."/>
        </authorList>
    </citation>
    <scope>NUCLEOTIDE SEQUENCE [LARGE SCALE GENOMIC DNA]</scope>
    <source>
        <strain evidence="1 2">DSM 24591</strain>
    </source>
</reference>
<organism evidence="1 2">
    <name type="scientific">Paralcaligenes ureilyticus</name>
    <dbReference type="NCBI Taxonomy" id="627131"/>
    <lineage>
        <taxon>Bacteria</taxon>
        <taxon>Pseudomonadati</taxon>
        <taxon>Pseudomonadota</taxon>
        <taxon>Betaproteobacteria</taxon>
        <taxon>Burkholderiales</taxon>
        <taxon>Alcaligenaceae</taxon>
        <taxon>Paralcaligenes</taxon>
    </lineage>
</organism>
<dbReference type="RefSeq" id="WP_132584683.1">
    <property type="nucleotide sequence ID" value="NZ_SMAJ01000016.1"/>
</dbReference>
<sequence length="59" mass="6691">MKIIAPLLVLALGVAAFIRLYNKPTTAKAFKKSSWDEWFALPGVSPDFMDEREQPRPVE</sequence>
<name>A0A4R3LWP9_9BURK</name>
<keyword evidence="2" id="KW-1185">Reference proteome</keyword>
<dbReference type="AlphaFoldDB" id="A0A4R3LWP9"/>
<protein>
    <submittedName>
        <fullName evidence="1">Uncharacterized protein</fullName>
    </submittedName>
</protein>
<evidence type="ECO:0000313" key="1">
    <source>
        <dbReference type="EMBL" id="TCT03095.1"/>
    </source>
</evidence>
<proteinExistence type="predicted"/>
<comment type="caution">
    <text evidence="1">The sequence shown here is derived from an EMBL/GenBank/DDBJ whole genome shotgun (WGS) entry which is preliminary data.</text>
</comment>
<dbReference type="EMBL" id="SMAJ01000016">
    <property type="protein sequence ID" value="TCT03095.1"/>
    <property type="molecule type" value="Genomic_DNA"/>
</dbReference>